<feature type="transmembrane region" description="Helical" evidence="1">
    <location>
        <begin position="7"/>
        <end position="27"/>
    </location>
</feature>
<evidence type="ECO:0000313" key="3">
    <source>
        <dbReference type="Proteomes" id="UP000051647"/>
    </source>
</evidence>
<feature type="transmembrane region" description="Helical" evidence="1">
    <location>
        <begin position="143"/>
        <end position="162"/>
    </location>
</feature>
<dbReference type="eggNOG" id="COG5438">
    <property type="taxonomic scope" value="Bacteria"/>
</dbReference>
<keyword evidence="1" id="KW-0812">Transmembrane</keyword>
<sequence length="362" mass="40397">MNFLKRRWVQVVIVAALVLVATVATYFDSTLYKKPIVQIENVKNVSKDKNTDEYKNTDYQIVQHVSGHFANTSKKGQRVTITNSYLQSQLSDERYKPHQQVFVLKSSKNRYTIQSTKRDAVLVFTIGLVLILLFCMKFTRGKLLTSVLINLVIFYGYMQFLIKSHNSLLVILTVITAILIAAVALLVILGPTQDALMAFASTFIATAVALLLSVFLLQLSNNSGIHFEMTPFDLQPYFGVFISQVIFSVLGVILDETMDISSSLIEMKQEVTDVTKQTLFKSGMVIGRELVGPLINILLFIVFAENLNLVMLYLTNGNSVGYTLDMTLSLGVTQLLISAIGIVLTVPITSFIASRMVARRKI</sequence>
<keyword evidence="3" id="KW-1185">Reference proteome</keyword>
<feature type="transmembrane region" description="Helical" evidence="1">
    <location>
        <begin position="335"/>
        <end position="358"/>
    </location>
</feature>
<keyword evidence="1" id="KW-1133">Transmembrane helix</keyword>
<dbReference type="RefSeq" id="WP_010625354.1">
    <property type="nucleotide sequence ID" value="NZ_AZFA01000005.1"/>
</dbReference>
<gene>
    <name evidence="2" type="ORF">FC27_GL001869</name>
</gene>
<dbReference type="EMBL" id="AZFA01000005">
    <property type="protein sequence ID" value="KRL67553.1"/>
    <property type="molecule type" value="Genomic_DNA"/>
</dbReference>
<evidence type="ECO:0008006" key="4">
    <source>
        <dbReference type="Google" id="ProtNLM"/>
    </source>
</evidence>
<keyword evidence="1" id="KW-0472">Membrane</keyword>
<proteinExistence type="predicted"/>
<reference evidence="2 3" key="1">
    <citation type="journal article" date="2015" name="Genome Announc.">
        <title>Expanding the biotechnology potential of lactobacilli through comparative genomics of 213 strains and associated genera.</title>
        <authorList>
            <person name="Sun Z."/>
            <person name="Harris H.M."/>
            <person name="McCann A."/>
            <person name="Guo C."/>
            <person name="Argimon S."/>
            <person name="Zhang W."/>
            <person name="Yang X."/>
            <person name="Jeffery I.B."/>
            <person name="Cooney J.C."/>
            <person name="Kagawa T.F."/>
            <person name="Liu W."/>
            <person name="Song Y."/>
            <person name="Salvetti E."/>
            <person name="Wrobel A."/>
            <person name="Rasinkangas P."/>
            <person name="Parkhill J."/>
            <person name="Rea M.C."/>
            <person name="O'Sullivan O."/>
            <person name="Ritari J."/>
            <person name="Douillard F.P."/>
            <person name="Paul Ross R."/>
            <person name="Yang R."/>
            <person name="Briner A.E."/>
            <person name="Felis G.E."/>
            <person name="de Vos W.M."/>
            <person name="Barrangou R."/>
            <person name="Klaenhammer T.R."/>
            <person name="Caufield P.W."/>
            <person name="Cui Y."/>
            <person name="Zhang H."/>
            <person name="O'Toole P.W."/>
        </authorList>
    </citation>
    <scope>NUCLEOTIDE SEQUENCE [LARGE SCALE GENOMIC DNA]</scope>
    <source>
        <strain evidence="2 3">DSM 14857</strain>
    </source>
</reference>
<feature type="transmembrane region" description="Helical" evidence="1">
    <location>
        <begin position="290"/>
        <end position="315"/>
    </location>
</feature>
<comment type="caution">
    <text evidence="2">The sequence shown here is derived from an EMBL/GenBank/DDBJ whole genome shotgun (WGS) entry which is preliminary data.</text>
</comment>
<dbReference type="AlphaFoldDB" id="A0A0R1SED8"/>
<dbReference type="PANTHER" id="PTHR41771:SF1">
    <property type="entry name" value="MEMBRANE PROTEIN"/>
    <property type="match status" value="1"/>
</dbReference>
<evidence type="ECO:0000256" key="1">
    <source>
        <dbReference type="SAM" id="Phobius"/>
    </source>
</evidence>
<name>A0A0R1SED8_9LACO</name>
<dbReference type="PATRIC" id="fig|1423815.3.peg.1912"/>
<dbReference type="OrthoDB" id="5753718at2"/>
<dbReference type="Pfam" id="PF07907">
    <property type="entry name" value="YibE_F"/>
    <property type="match status" value="1"/>
</dbReference>
<dbReference type="Proteomes" id="UP000051647">
    <property type="component" value="Unassembled WGS sequence"/>
</dbReference>
<dbReference type="PANTHER" id="PTHR41771">
    <property type="entry name" value="MEMBRANE PROTEIN-RELATED"/>
    <property type="match status" value="1"/>
</dbReference>
<feature type="transmembrane region" description="Helical" evidence="1">
    <location>
        <begin position="196"/>
        <end position="217"/>
    </location>
</feature>
<protein>
    <recommendedName>
        <fullName evidence="4">Integral membrane protein</fullName>
    </recommendedName>
</protein>
<feature type="transmembrane region" description="Helical" evidence="1">
    <location>
        <begin position="237"/>
        <end position="254"/>
    </location>
</feature>
<evidence type="ECO:0000313" key="2">
    <source>
        <dbReference type="EMBL" id="KRL67553.1"/>
    </source>
</evidence>
<dbReference type="STRING" id="1423815.FC27_GL001869"/>
<organism evidence="2 3">
    <name type="scientific">Companilactobacillus versmoldensis DSM 14857 = KCTC 3814</name>
    <dbReference type="NCBI Taxonomy" id="1423815"/>
    <lineage>
        <taxon>Bacteria</taxon>
        <taxon>Bacillati</taxon>
        <taxon>Bacillota</taxon>
        <taxon>Bacilli</taxon>
        <taxon>Lactobacillales</taxon>
        <taxon>Lactobacillaceae</taxon>
        <taxon>Companilactobacillus</taxon>
    </lineage>
</organism>
<accession>A0A0R1SED8</accession>
<feature type="transmembrane region" description="Helical" evidence="1">
    <location>
        <begin position="120"/>
        <end position="136"/>
    </location>
</feature>
<dbReference type="InterPro" id="IPR012507">
    <property type="entry name" value="YibE_F"/>
</dbReference>
<feature type="transmembrane region" description="Helical" evidence="1">
    <location>
        <begin position="168"/>
        <end position="189"/>
    </location>
</feature>